<accession>A0A1H6DGD1</accession>
<evidence type="ECO:0000313" key="3">
    <source>
        <dbReference type="EMBL" id="SEG84172.1"/>
    </source>
</evidence>
<dbReference type="Proteomes" id="UP000236745">
    <property type="component" value="Unassembled WGS sequence"/>
</dbReference>
<dbReference type="InterPro" id="IPR038404">
    <property type="entry name" value="TRAP_DctP_sf"/>
</dbReference>
<dbReference type="OrthoDB" id="9177965at2"/>
<gene>
    <name evidence="3" type="ORF">SAMN05444390_10691</name>
</gene>
<dbReference type="RefSeq" id="WP_104005338.1">
    <property type="nucleotide sequence ID" value="NZ_FNVQ01000006.1"/>
</dbReference>
<organism evidence="3 4">
    <name type="scientific">Marinobacterium lutimaris</name>
    <dbReference type="NCBI Taxonomy" id="568106"/>
    <lineage>
        <taxon>Bacteria</taxon>
        <taxon>Pseudomonadati</taxon>
        <taxon>Pseudomonadota</taxon>
        <taxon>Gammaproteobacteria</taxon>
        <taxon>Oceanospirillales</taxon>
        <taxon>Oceanospirillaceae</taxon>
        <taxon>Marinobacterium</taxon>
    </lineage>
</organism>
<feature type="chain" id="PRO_5009295896" evidence="2">
    <location>
        <begin position="27"/>
        <end position="348"/>
    </location>
</feature>
<name>A0A1H6DGD1_9GAMM</name>
<dbReference type="EMBL" id="FNVQ01000006">
    <property type="protein sequence ID" value="SEG84172.1"/>
    <property type="molecule type" value="Genomic_DNA"/>
</dbReference>
<dbReference type="GO" id="GO:0055085">
    <property type="term" value="P:transmembrane transport"/>
    <property type="evidence" value="ECO:0007669"/>
    <property type="project" value="InterPro"/>
</dbReference>
<dbReference type="PANTHER" id="PTHR33376:SF4">
    <property type="entry name" value="SIALIC ACID-BINDING PERIPLASMIC PROTEIN SIAP"/>
    <property type="match status" value="1"/>
</dbReference>
<dbReference type="Gene3D" id="3.40.190.170">
    <property type="entry name" value="Bacterial extracellular solute-binding protein, family 7"/>
    <property type="match status" value="1"/>
</dbReference>
<dbReference type="AlphaFoldDB" id="A0A1H6DGD1"/>
<dbReference type="NCBIfam" id="NF037995">
    <property type="entry name" value="TRAP_S1"/>
    <property type="match status" value="1"/>
</dbReference>
<feature type="signal peptide" evidence="2">
    <location>
        <begin position="1"/>
        <end position="26"/>
    </location>
</feature>
<sequence>MIKSVKTIAAVSAISSGLVLGAQAQAADLSVVGSWSSLELYKKFEQPFWNEALPAADASFNVQMTTFDQMGIPGGDVYRYLSDGMFDVGMTVADYTVQDAPELEALDFPLIAPDVETARKVAEAFTPIAESAMNKRFNSHVLAIVPYPSQVVFCNKPIENLADLAGKKVRASGRTTSEFINALGGESVGIAFNEVPAGLERGVIDCAVTGSLSGYSAGWYEMATHLLPVPVGGWDYVITAINNDKWNGLSEAEQQSLQSAIDTEFADKVWANAEVDTQQGIACLTGTAECTKGEAANMTLVEATDADFELTRKLLEETVIPAWVARVDDATEQAWNEQVGSLVGLTAK</sequence>
<evidence type="ECO:0000256" key="1">
    <source>
        <dbReference type="ARBA" id="ARBA00022729"/>
    </source>
</evidence>
<dbReference type="InterPro" id="IPR018389">
    <property type="entry name" value="DctP_fam"/>
</dbReference>
<dbReference type="PANTHER" id="PTHR33376">
    <property type="match status" value="1"/>
</dbReference>
<dbReference type="CDD" id="cd13602">
    <property type="entry name" value="PBP2_TRAP_BpDctp6_7"/>
    <property type="match status" value="1"/>
</dbReference>
<keyword evidence="4" id="KW-1185">Reference proteome</keyword>
<proteinExistence type="predicted"/>
<protein>
    <submittedName>
        <fullName evidence="3">TRAP-type C4-dicarboxylate transport system, substrate-binding protein</fullName>
    </submittedName>
</protein>
<dbReference type="Pfam" id="PF03480">
    <property type="entry name" value="DctP"/>
    <property type="match status" value="1"/>
</dbReference>
<reference evidence="3 4" key="1">
    <citation type="submission" date="2016-10" db="EMBL/GenBank/DDBJ databases">
        <authorList>
            <person name="de Groot N.N."/>
        </authorList>
    </citation>
    <scope>NUCLEOTIDE SEQUENCE [LARGE SCALE GENOMIC DNA]</scope>
    <source>
        <strain evidence="3 4">DSM 22012</strain>
    </source>
</reference>
<keyword evidence="1 2" id="KW-0732">Signal</keyword>
<evidence type="ECO:0000313" key="4">
    <source>
        <dbReference type="Proteomes" id="UP000236745"/>
    </source>
</evidence>
<evidence type="ECO:0000256" key="2">
    <source>
        <dbReference type="SAM" id="SignalP"/>
    </source>
</evidence>